<protein>
    <recommendedName>
        <fullName evidence="4">Lipoprotein</fullName>
    </recommendedName>
</protein>
<dbReference type="AlphaFoldDB" id="A0A3A8IMW2"/>
<evidence type="ECO:0008006" key="4">
    <source>
        <dbReference type="Google" id="ProtNLM"/>
    </source>
</evidence>
<evidence type="ECO:0000313" key="3">
    <source>
        <dbReference type="Proteomes" id="UP000563426"/>
    </source>
</evidence>
<dbReference type="EMBL" id="JABFJV010000096">
    <property type="protein sequence ID" value="NOK35161.1"/>
    <property type="molecule type" value="Genomic_DNA"/>
</dbReference>
<feature type="chain" id="PRO_5044076143" description="Lipoprotein" evidence="1">
    <location>
        <begin position="19"/>
        <end position="209"/>
    </location>
</feature>
<keyword evidence="3" id="KW-1185">Reference proteome</keyword>
<reference evidence="2 3" key="1">
    <citation type="submission" date="2020-05" db="EMBL/GenBank/DDBJ databases">
        <authorList>
            <person name="Whitworth D."/>
        </authorList>
    </citation>
    <scope>NUCLEOTIDE SEQUENCE [LARGE SCALE GENOMIC DNA]</scope>
    <source>
        <strain evidence="2 3">AB043B</strain>
    </source>
</reference>
<accession>A0A3A8IMW2</accession>
<sequence length="209" mass="23617">MRRLLLAAVLLGVLGGCASTPPSVGEPAPTLDDPKQESAYLAVLDRYSDRKEIYDGFDTRVFAGATLQTPAFREARIHRRAIFQTLPAAKVEQLLAEEQAEAEKFNEFFLAVHVNDYRYDDFAHRNSIWRIALVTPTGEITPMEIRRLGRSDLNVRAYYPYASLFWVTYRVRFPKTFANGQPVIPEGTEQVMLRVASSLGNAELKVHAR</sequence>
<keyword evidence="1" id="KW-0732">Signal</keyword>
<evidence type="ECO:0000256" key="1">
    <source>
        <dbReference type="SAM" id="SignalP"/>
    </source>
</evidence>
<evidence type="ECO:0000313" key="2">
    <source>
        <dbReference type="EMBL" id="NOK35161.1"/>
    </source>
</evidence>
<dbReference type="Proteomes" id="UP000563426">
    <property type="component" value="Unassembled WGS sequence"/>
</dbReference>
<feature type="signal peptide" evidence="1">
    <location>
        <begin position="1"/>
        <end position="18"/>
    </location>
</feature>
<proteinExistence type="predicted"/>
<gene>
    <name evidence="2" type="ORF">HMI49_18335</name>
</gene>
<comment type="caution">
    <text evidence="2">The sequence shown here is derived from an EMBL/GenBank/DDBJ whole genome shotgun (WGS) entry which is preliminary data.</text>
</comment>
<name>A0A3A8IMW2_9BACT</name>
<dbReference type="OrthoDB" id="5504388at2"/>
<dbReference type="PROSITE" id="PS51257">
    <property type="entry name" value="PROKAR_LIPOPROTEIN"/>
    <property type="match status" value="1"/>
</dbReference>
<dbReference type="RefSeq" id="WP_120525532.1">
    <property type="nucleotide sequence ID" value="NZ_JABFJV010000096.1"/>
</dbReference>
<organism evidence="2 3">
    <name type="scientific">Corallococcus exercitus</name>
    <dbReference type="NCBI Taxonomy" id="2316736"/>
    <lineage>
        <taxon>Bacteria</taxon>
        <taxon>Pseudomonadati</taxon>
        <taxon>Myxococcota</taxon>
        <taxon>Myxococcia</taxon>
        <taxon>Myxococcales</taxon>
        <taxon>Cystobacterineae</taxon>
        <taxon>Myxococcaceae</taxon>
        <taxon>Corallococcus</taxon>
    </lineage>
</organism>